<evidence type="ECO:0000313" key="17">
    <source>
        <dbReference type="Proteomes" id="UP000051442"/>
    </source>
</evidence>
<feature type="binding site" evidence="13">
    <location>
        <begin position="82"/>
        <end position="92"/>
    </location>
    <ligand>
        <name>ATP</name>
        <dbReference type="ChEBI" id="CHEBI:30616"/>
    </ligand>
</feature>
<comment type="similarity">
    <text evidence="2 13">Belongs to the GHMP kinase family. Homoserine kinase subfamily.</text>
</comment>
<dbReference type="Pfam" id="PF00288">
    <property type="entry name" value="GHMP_kinases_N"/>
    <property type="match status" value="1"/>
</dbReference>
<dbReference type="OrthoDB" id="9769912at2"/>
<protein>
    <recommendedName>
        <fullName evidence="4 13">Homoserine kinase</fullName>
        <shortName evidence="13">HK</shortName>
        <shortName evidence="13">HSK</shortName>
        <ecNumber evidence="3 13">2.7.1.39</ecNumber>
    </recommendedName>
</protein>
<evidence type="ECO:0000256" key="10">
    <source>
        <dbReference type="ARBA" id="ARBA00022840"/>
    </source>
</evidence>
<dbReference type="NCBIfam" id="TIGR00191">
    <property type="entry name" value="thrB"/>
    <property type="match status" value="1"/>
</dbReference>
<dbReference type="Gene3D" id="3.30.70.890">
    <property type="entry name" value="GHMP kinase, C-terminal domain"/>
    <property type="match status" value="1"/>
</dbReference>
<dbReference type="EMBL" id="AYZM01000153">
    <property type="protein sequence ID" value="KRN18373.1"/>
    <property type="molecule type" value="Genomic_DNA"/>
</dbReference>
<dbReference type="PANTHER" id="PTHR20861:SF1">
    <property type="entry name" value="HOMOSERINE KINASE"/>
    <property type="match status" value="1"/>
</dbReference>
<dbReference type="Proteomes" id="UP000051442">
    <property type="component" value="Unassembled WGS sequence"/>
</dbReference>
<dbReference type="STRING" id="1423804.FD14_GL002046"/>
<dbReference type="InterPro" id="IPR006203">
    <property type="entry name" value="GHMP_knse_ATP-bd_CS"/>
</dbReference>
<dbReference type="InterPro" id="IPR000870">
    <property type="entry name" value="Homoserine_kinase"/>
</dbReference>
<evidence type="ECO:0000256" key="4">
    <source>
        <dbReference type="ARBA" id="ARBA00017858"/>
    </source>
</evidence>
<evidence type="ECO:0000256" key="3">
    <source>
        <dbReference type="ARBA" id="ARBA00012078"/>
    </source>
</evidence>
<comment type="pathway">
    <text evidence="1 13">Amino-acid biosynthesis; L-threonine biosynthesis; L-threonine from L-aspartate: step 4/5.</text>
</comment>
<organism evidence="16 17">
    <name type="scientific">Secundilactobacillus similis DSM 23365 = JCM 2765</name>
    <dbReference type="NCBI Taxonomy" id="1423804"/>
    <lineage>
        <taxon>Bacteria</taxon>
        <taxon>Bacillati</taxon>
        <taxon>Bacillota</taxon>
        <taxon>Bacilli</taxon>
        <taxon>Lactobacillales</taxon>
        <taxon>Lactobacillaceae</taxon>
        <taxon>Secundilactobacillus</taxon>
    </lineage>
</organism>
<comment type="subcellular location">
    <subcellularLocation>
        <location evidence="13">Cytoplasm</location>
    </subcellularLocation>
</comment>
<sequence length="293" mass="31294">MGKIIIRVPATSANMGPGFDSIGVAFHLYLTVIIEEETEHWRVNHALGSDVPTDETNLIVQSALAVNPDLKPHQLTVMSDIPVARGLGSSSTAVIAGLKIANALGEMDLSLDEQVTIAAKMEGHPDNIAPALLGDVVIADFDGETAATVKLQMPDNLKVLAFIKNQPLLTSDSRNVLPEQLPLKQAVIGSSVANLLVASLASGNWEMASKMMEKDEFHEKVRTALVPELPVIRQAAHELGIYGTYLSGAGPTIATFGTEAQLLALRQKLTDMDLAGSLRIFDIDREGTTVNAE</sequence>
<keyword evidence="5 13" id="KW-0028">Amino-acid biosynthesis</keyword>
<dbReference type="AlphaFoldDB" id="A0A0R2EWX2"/>
<feature type="domain" description="GHMP kinase N-terminal" evidence="14">
    <location>
        <begin position="57"/>
        <end position="134"/>
    </location>
</feature>
<dbReference type="PATRIC" id="fig|1423804.4.peg.2221"/>
<feature type="domain" description="GHMP kinase C-terminal" evidence="15">
    <location>
        <begin position="197"/>
        <end position="269"/>
    </location>
</feature>
<comment type="catalytic activity">
    <reaction evidence="11 13">
        <text>L-homoserine + ATP = O-phospho-L-homoserine + ADP + H(+)</text>
        <dbReference type="Rhea" id="RHEA:13985"/>
        <dbReference type="ChEBI" id="CHEBI:15378"/>
        <dbReference type="ChEBI" id="CHEBI:30616"/>
        <dbReference type="ChEBI" id="CHEBI:57476"/>
        <dbReference type="ChEBI" id="CHEBI:57590"/>
        <dbReference type="ChEBI" id="CHEBI:456216"/>
        <dbReference type="EC" id="2.7.1.39"/>
    </reaction>
</comment>
<dbReference type="SUPFAM" id="SSF55060">
    <property type="entry name" value="GHMP Kinase, C-terminal domain"/>
    <property type="match status" value="1"/>
</dbReference>
<evidence type="ECO:0000313" key="16">
    <source>
        <dbReference type="EMBL" id="KRN18373.1"/>
    </source>
</evidence>
<keyword evidence="17" id="KW-1185">Reference proteome</keyword>
<dbReference type="PANTHER" id="PTHR20861">
    <property type="entry name" value="HOMOSERINE/4-DIPHOSPHOCYTIDYL-2-C-METHYL-D-ERYTHRITOL KINASE"/>
    <property type="match status" value="1"/>
</dbReference>
<keyword evidence="6 13" id="KW-0808">Transferase</keyword>
<keyword evidence="10 13" id="KW-0067">ATP-binding</keyword>
<evidence type="ECO:0000256" key="11">
    <source>
        <dbReference type="ARBA" id="ARBA00049375"/>
    </source>
</evidence>
<keyword evidence="13" id="KW-0963">Cytoplasm</keyword>
<keyword evidence="7 13" id="KW-0791">Threonine biosynthesis</keyword>
<evidence type="ECO:0000259" key="15">
    <source>
        <dbReference type="Pfam" id="PF08544"/>
    </source>
</evidence>
<proteinExistence type="inferred from homology"/>
<dbReference type="HAMAP" id="MF_00384">
    <property type="entry name" value="Homoser_kinase"/>
    <property type="match status" value="1"/>
</dbReference>
<evidence type="ECO:0000256" key="8">
    <source>
        <dbReference type="ARBA" id="ARBA00022741"/>
    </source>
</evidence>
<reference evidence="16 17" key="1">
    <citation type="journal article" date="2015" name="Genome Announc.">
        <title>Expanding the biotechnology potential of lactobacilli through comparative genomics of 213 strains and associated genera.</title>
        <authorList>
            <person name="Sun Z."/>
            <person name="Harris H.M."/>
            <person name="McCann A."/>
            <person name="Guo C."/>
            <person name="Argimon S."/>
            <person name="Zhang W."/>
            <person name="Yang X."/>
            <person name="Jeffery I.B."/>
            <person name="Cooney J.C."/>
            <person name="Kagawa T.F."/>
            <person name="Liu W."/>
            <person name="Song Y."/>
            <person name="Salvetti E."/>
            <person name="Wrobel A."/>
            <person name="Rasinkangas P."/>
            <person name="Parkhill J."/>
            <person name="Rea M.C."/>
            <person name="O'Sullivan O."/>
            <person name="Ritari J."/>
            <person name="Douillard F.P."/>
            <person name="Paul Ross R."/>
            <person name="Yang R."/>
            <person name="Briner A.E."/>
            <person name="Felis G.E."/>
            <person name="de Vos W.M."/>
            <person name="Barrangou R."/>
            <person name="Klaenhammer T.R."/>
            <person name="Caufield P.W."/>
            <person name="Cui Y."/>
            <person name="Zhang H."/>
            <person name="O'Toole P.W."/>
        </authorList>
    </citation>
    <scope>NUCLEOTIDE SEQUENCE [LARGE SCALE GENOMIC DNA]</scope>
    <source>
        <strain evidence="16 17">DSM 23365</strain>
    </source>
</reference>
<evidence type="ECO:0000256" key="2">
    <source>
        <dbReference type="ARBA" id="ARBA00007370"/>
    </source>
</evidence>
<comment type="caution">
    <text evidence="16">The sequence shown here is derived from an EMBL/GenBank/DDBJ whole genome shotgun (WGS) entry which is preliminary data.</text>
</comment>
<name>A0A0R2EWX2_9LACO</name>
<dbReference type="PIRSF" id="PIRSF000676">
    <property type="entry name" value="Homoser_kin"/>
    <property type="match status" value="1"/>
</dbReference>
<dbReference type="PROSITE" id="PS00627">
    <property type="entry name" value="GHMP_KINASES_ATP"/>
    <property type="match status" value="1"/>
</dbReference>
<evidence type="ECO:0000256" key="6">
    <source>
        <dbReference type="ARBA" id="ARBA00022679"/>
    </source>
</evidence>
<evidence type="ECO:0000256" key="12">
    <source>
        <dbReference type="ARBA" id="ARBA00049954"/>
    </source>
</evidence>
<gene>
    <name evidence="13" type="primary">thrB</name>
    <name evidence="16" type="ORF">FD14_GL002046</name>
</gene>
<dbReference type="InterPro" id="IPR013750">
    <property type="entry name" value="GHMP_kinase_C_dom"/>
</dbReference>
<dbReference type="InterPro" id="IPR036554">
    <property type="entry name" value="GHMP_kinase_C_sf"/>
</dbReference>
<dbReference type="InterPro" id="IPR014721">
    <property type="entry name" value="Ribsml_uS5_D2-typ_fold_subgr"/>
</dbReference>
<dbReference type="GO" id="GO:0005524">
    <property type="term" value="F:ATP binding"/>
    <property type="evidence" value="ECO:0007669"/>
    <property type="project" value="UniProtKB-UniRule"/>
</dbReference>
<dbReference type="RefSeq" id="WP_057152263.1">
    <property type="nucleotide sequence ID" value="NZ_AYZM01000153.1"/>
</dbReference>
<dbReference type="PRINTS" id="PR00958">
    <property type="entry name" value="HOMSERKINASE"/>
</dbReference>
<dbReference type="UniPathway" id="UPA00050">
    <property type="reaction ID" value="UER00064"/>
</dbReference>
<dbReference type="SUPFAM" id="SSF54211">
    <property type="entry name" value="Ribosomal protein S5 domain 2-like"/>
    <property type="match status" value="1"/>
</dbReference>
<evidence type="ECO:0000256" key="9">
    <source>
        <dbReference type="ARBA" id="ARBA00022777"/>
    </source>
</evidence>
<evidence type="ECO:0000256" key="7">
    <source>
        <dbReference type="ARBA" id="ARBA00022697"/>
    </source>
</evidence>
<comment type="function">
    <text evidence="12 13">Catalyzes the ATP-dependent phosphorylation of L-homoserine to L-homoserine phosphate.</text>
</comment>
<dbReference type="Pfam" id="PF08544">
    <property type="entry name" value="GHMP_kinases_C"/>
    <property type="match status" value="1"/>
</dbReference>
<keyword evidence="8 13" id="KW-0547">Nucleotide-binding</keyword>
<keyword evidence="9 13" id="KW-0418">Kinase</keyword>
<dbReference type="GO" id="GO:0005737">
    <property type="term" value="C:cytoplasm"/>
    <property type="evidence" value="ECO:0007669"/>
    <property type="project" value="UniProtKB-SubCell"/>
</dbReference>
<dbReference type="GO" id="GO:0004413">
    <property type="term" value="F:homoserine kinase activity"/>
    <property type="evidence" value="ECO:0007669"/>
    <property type="project" value="UniProtKB-UniRule"/>
</dbReference>
<dbReference type="InterPro" id="IPR020568">
    <property type="entry name" value="Ribosomal_Su5_D2-typ_SF"/>
</dbReference>
<accession>A0A0R2EWX2</accession>
<dbReference type="Gene3D" id="3.30.230.10">
    <property type="match status" value="1"/>
</dbReference>
<evidence type="ECO:0000259" key="14">
    <source>
        <dbReference type="Pfam" id="PF00288"/>
    </source>
</evidence>
<evidence type="ECO:0000256" key="1">
    <source>
        <dbReference type="ARBA" id="ARBA00005015"/>
    </source>
</evidence>
<dbReference type="InterPro" id="IPR006204">
    <property type="entry name" value="GHMP_kinase_N_dom"/>
</dbReference>
<evidence type="ECO:0000256" key="5">
    <source>
        <dbReference type="ARBA" id="ARBA00022605"/>
    </source>
</evidence>
<dbReference type="GO" id="GO:0009088">
    <property type="term" value="P:threonine biosynthetic process"/>
    <property type="evidence" value="ECO:0007669"/>
    <property type="project" value="UniProtKB-UniRule"/>
</dbReference>
<dbReference type="EC" id="2.7.1.39" evidence="3 13"/>
<evidence type="ECO:0000256" key="13">
    <source>
        <dbReference type="HAMAP-Rule" id="MF_00384"/>
    </source>
</evidence>